<comment type="caution">
    <text evidence="1">The sequence shown here is derived from an EMBL/GenBank/DDBJ whole genome shotgun (WGS) entry which is preliminary data.</text>
</comment>
<proteinExistence type="predicted"/>
<dbReference type="Proteomes" id="UP000732619">
    <property type="component" value="Unassembled WGS sequence"/>
</dbReference>
<name>A0A8T3VVQ6_METOL</name>
<evidence type="ECO:0000313" key="2">
    <source>
        <dbReference type="Proteomes" id="UP000732619"/>
    </source>
</evidence>
<sequence length="217" mass="25655">MMSNFKYCPMCGTQREDGSQFCKKCNFEFLVGKYVKSDDEKSSQDENIEVEKLSQDEIITTEKVSQEEFVESNEMLRQTKNKINCCIAKYLNYELTNQYNETYEENINISIMEYISHSSNSSFSDIFEKEYLEKFENLIHDEKFVDSKNIFIQWIGENRGHLPGMVLNQYKVPIQSNIDSLKNVISLDMVDSDENEKFKDLLNEYLDFEKEFLENLI</sequence>
<organism evidence="1 2">
    <name type="scientific">Methanobrevibacter olleyae</name>
    <dbReference type="NCBI Taxonomy" id="294671"/>
    <lineage>
        <taxon>Archaea</taxon>
        <taxon>Methanobacteriati</taxon>
        <taxon>Methanobacteriota</taxon>
        <taxon>Methanomada group</taxon>
        <taxon>Methanobacteria</taxon>
        <taxon>Methanobacteriales</taxon>
        <taxon>Methanobacteriaceae</taxon>
        <taxon>Methanobrevibacter</taxon>
    </lineage>
</organism>
<reference evidence="1" key="1">
    <citation type="submission" date="2019-04" db="EMBL/GenBank/DDBJ databases">
        <title>Evolution of Biomass-Degrading Anaerobic Consortia Revealed by Metagenomics.</title>
        <authorList>
            <person name="Peng X."/>
        </authorList>
    </citation>
    <scope>NUCLEOTIDE SEQUENCE</scope>
    <source>
        <strain evidence="1">SIG14</strain>
    </source>
</reference>
<accession>A0A8T3VVQ6</accession>
<protein>
    <submittedName>
        <fullName evidence="1">Zinc ribbon domain-containing protein</fullName>
    </submittedName>
</protein>
<gene>
    <name evidence="1" type="ORF">E7Z75_02685</name>
</gene>
<evidence type="ECO:0000313" key="1">
    <source>
        <dbReference type="EMBL" id="MBE6512046.1"/>
    </source>
</evidence>
<dbReference type="EMBL" id="SUTG01000007">
    <property type="protein sequence ID" value="MBE6512046.1"/>
    <property type="molecule type" value="Genomic_DNA"/>
</dbReference>
<dbReference type="AlphaFoldDB" id="A0A8T3VVQ6"/>